<protein>
    <submittedName>
        <fullName evidence="1">Uncharacterized protein</fullName>
    </submittedName>
</protein>
<name>A0ABR7QC51_9FLAO</name>
<dbReference type="RefSeq" id="WP_187563097.1">
    <property type="nucleotide sequence ID" value="NZ_JACGWS010000009.1"/>
</dbReference>
<sequence>MIVGNKSVFGFEYKVTDDSLFYGNGRIWFGENPICTFEDETHLIHLVNGLKRIRNSKKLSNYNISSIDNIFDELMKRTENIDDEQIYDYVISFGASSDDFLIFSFSLGNYIYILWKIIVNKSVFDDINILSKSVYHFKIKKMDYDKTMSMIITKVPPRYR</sequence>
<comment type="caution">
    <text evidence="1">The sequence shown here is derived from an EMBL/GenBank/DDBJ whole genome shotgun (WGS) entry which is preliminary data.</text>
</comment>
<dbReference type="EMBL" id="JACGWS010000009">
    <property type="protein sequence ID" value="MBC8756058.1"/>
    <property type="molecule type" value="Genomic_DNA"/>
</dbReference>
<dbReference type="Proteomes" id="UP000619238">
    <property type="component" value="Unassembled WGS sequence"/>
</dbReference>
<accession>A0ABR7QC51</accession>
<organism evidence="1 2">
    <name type="scientific">Kordia aestuariivivens</name>
    <dbReference type="NCBI Taxonomy" id="2759037"/>
    <lineage>
        <taxon>Bacteria</taxon>
        <taxon>Pseudomonadati</taxon>
        <taxon>Bacteroidota</taxon>
        <taxon>Flavobacteriia</taxon>
        <taxon>Flavobacteriales</taxon>
        <taxon>Flavobacteriaceae</taxon>
        <taxon>Kordia</taxon>
    </lineage>
</organism>
<proteinExistence type="predicted"/>
<keyword evidence="2" id="KW-1185">Reference proteome</keyword>
<evidence type="ECO:0000313" key="2">
    <source>
        <dbReference type="Proteomes" id="UP000619238"/>
    </source>
</evidence>
<gene>
    <name evidence="1" type="ORF">H2O64_15375</name>
</gene>
<reference evidence="1 2" key="1">
    <citation type="submission" date="2020-07" db="EMBL/GenBank/DDBJ databases">
        <title>Description of Kordia aestuariivivens sp. nov., isolated from a tidal flat.</title>
        <authorList>
            <person name="Park S."/>
            <person name="Yoon J.-H."/>
        </authorList>
    </citation>
    <scope>NUCLEOTIDE SEQUENCE [LARGE SCALE GENOMIC DNA]</scope>
    <source>
        <strain evidence="1 2">YSTF-M3</strain>
    </source>
</reference>
<evidence type="ECO:0000313" key="1">
    <source>
        <dbReference type="EMBL" id="MBC8756058.1"/>
    </source>
</evidence>